<feature type="coiled-coil region" evidence="1">
    <location>
        <begin position="172"/>
        <end position="216"/>
    </location>
</feature>
<dbReference type="GeneID" id="103110084"/>
<feature type="compositionally biased region" description="Basic and acidic residues" evidence="2">
    <location>
        <begin position="13"/>
        <end position="22"/>
    </location>
</feature>
<dbReference type="Gene3D" id="1.10.287.1490">
    <property type="match status" value="1"/>
</dbReference>
<dbReference type="FunCoup" id="A0A1S2ZH53">
    <property type="interactions" value="27"/>
</dbReference>
<proteinExistence type="predicted"/>
<evidence type="ECO:0000313" key="4">
    <source>
        <dbReference type="RefSeq" id="XP_007519303.2"/>
    </source>
</evidence>
<sequence>MMTTVSVTTEVPPDDKKEDHFSSCESTSAHIIEETEYVRKIRTTLEKIRTQIFKDEVGCNSVNHKLEAKRYGNTQNGSDSETDPSCCSLDMLMERMKGKDLQLLEMNKANQVLKIKLEASREAGASTLRNVAQRLFENYETQSGEIRKKHEAAKHLLQVNKLEKEQKWKQHSDHLNQVAEKLEEKHNQITELENLVQRMEKEKRELLERKLSLEKQLLQLKPNATCIKSCRDLEMEISLLQEQISHLQFVIHSQHQNLRRVIQEMEGLKSSLKEQDKRIENLKEKVNILEAQNKELKTKVAFWSKTSKTTASKAVSTSELKTEGTPPYLMLIRLRK</sequence>
<dbReference type="InParanoid" id="A0A1S2ZH53"/>
<accession>A0A1S2ZH53</accession>
<reference evidence="4" key="1">
    <citation type="submission" date="2025-08" db="UniProtKB">
        <authorList>
            <consortium name="RefSeq"/>
        </authorList>
    </citation>
    <scope>IDENTIFICATION</scope>
</reference>
<dbReference type="PANTHER" id="PTHR23171:SF3">
    <property type="entry name" value="COILED-COIL DOMAIN-CONTAINING PROTEIN 68"/>
    <property type="match status" value="1"/>
</dbReference>
<dbReference type="PANTHER" id="PTHR23171">
    <property type="entry name" value="GDOWN1"/>
    <property type="match status" value="1"/>
</dbReference>
<evidence type="ECO:0000313" key="3">
    <source>
        <dbReference type="Proteomes" id="UP001652624"/>
    </source>
</evidence>
<protein>
    <submittedName>
        <fullName evidence="4">Coiled-coil domain-containing protein 68</fullName>
    </submittedName>
</protein>
<evidence type="ECO:0000256" key="2">
    <source>
        <dbReference type="SAM" id="MobiDB-lite"/>
    </source>
</evidence>
<dbReference type="STRING" id="9365.ENSEEUP00000000289"/>
<dbReference type="Proteomes" id="UP001652624">
    <property type="component" value="Chromosome 15"/>
</dbReference>
<organism evidence="3 4">
    <name type="scientific">Erinaceus europaeus</name>
    <name type="common">Western European hedgehog</name>
    <dbReference type="NCBI Taxonomy" id="9365"/>
    <lineage>
        <taxon>Eukaryota</taxon>
        <taxon>Metazoa</taxon>
        <taxon>Chordata</taxon>
        <taxon>Craniata</taxon>
        <taxon>Vertebrata</taxon>
        <taxon>Euteleostomi</taxon>
        <taxon>Mammalia</taxon>
        <taxon>Eutheria</taxon>
        <taxon>Laurasiatheria</taxon>
        <taxon>Eulipotyphla</taxon>
        <taxon>Erinaceidae</taxon>
        <taxon>Erinaceinae</taxon>
        <taxon>Erinaceus</taxon>
    </lineage>
</organism>
<keyword evidence="1" id="KW-0175">Coiled coil</keyword>
<dbReference type="eggNOG" id="ENOG502RXID">
    <property type="taxonomic scope" value="Eukaryota"/>
</dbReference>
<dbReference type="CTD" id="80323"/>
<dbReference type="AlphaFoldDB" id="A0A1S2ZH53"/>
<keyword evidence="3" id="KW-1185">Reference proteome</keyword>
<dbReference type="InterPro" id="IPR051375">
    <property type="entry name" value="Tuftelin_GRINL1A/MYZAP/CCD68"/>
</dbReference>
<feature type="region of interest" description="Disordered" evidence="2">
    <location>
        <begin position="1"/>
        <end position="23"/>
    </location>
</feature>
<evidence type="ECO:0000256" key="1">
    <source>
        <dbReference type="SAM" id="Coils"/>
    </source>
</evidence>
<name>A0A1S2ZH53_ERIEU</name>
<dbReference type="RefSeq" id="XP_007519303.2">
    <property type="nucleotide sequence ID" value="XM_007519241.2"/>
</dbReference>
<dbReference type="GO" id="GO:0035556">
    <property type="term" value="P:intracellular signal transduction"/>
    <property type="evidence" value="ECO:0007669"/>
    <property type="project" value="TreeGrafter"/>
</dbReference>
<feature type="coiled-coil region" evidence="1">
    <location>
        <begin position="255"/>
        <end position="306"/>
    </location>
</feature>
<dbReference type="OrthoDB" id="9391002at2759"/>
<gene>
    <name evidence="4" type="primary">CCDC68</name>
</gene>